<protein>
    <submittedName>
        <fullName evidence="1">Uncharacterized protein</fullName>
    </submittedName>
</protein>
<organism evidence="1 2">
    <name type="scientific">Nitratidesulfovibrio liaohensis</name>
    <dbReference type="NCBI Taxonomy" id="2604158"/>
    <lineage>
        <taxon>Bacteria</taxon>
        <taxon>Pseudomonadati</taxon>
        <taxon>Thermodesulfobacteriota</taxon>
        <taxon>Desulfovibrionia</taxon>
        <taxon>Desulfovibrionales</taxon>
        <taxon>Desulfovibrionaceae</taxon>
        <taxon>Nitratidesulfovibrio</taxon>
    </lineage>
</organism>
<dbReference type="EMBL" id="CP133659">
    <property type="protein sequence ID" value="WMW64396.1"/>
    <property type="molecule type" value="Genomic_DNA"/>
</dbReference>
<dbReference type="RefSeq" id="WP_309540489.1">
    <property type="nucleotide sequence ID" value="NZ_CP133659.1"/>
</dbReference>
<accession>A0ABY9QZA2</accession>
<evidence type="ECO:0000313" key="2">
    <source>
        <dbReference type="Proteomes" id="UP001180616"/>
    </source>
</evidence>
<proteinExistence type="predicted"/>
<gene>
    <name evidence="1" type="ORF">KPS_002408</name>
</gene>
<name>A0ABY9QZA2_9BACT</name>
<dbReference type="Proteomes" id="UP001180616">
    <property type="component" value="Chromosome"/>
</dbReference>
<evidence type="ECO:0000313" key="1">
    <source>
        <dbReference type="EMBL" id="WMW64396.1"/>
    </source>
</evidence>
<sequence length="287" mass="32519">MPTVRPDRFNLIPDREFSSLRSAVLAETLFRVDDEAAPYMAWLAKEFPKEFPRALRHAAYLLQQDLRRTLRQESSAPGTSWPELSRMHVFRRMDLLKAGYADADTGKWTHGQRFSLKQRYGGVGYAGRRKVKGKGRGSRLAAMRASGASRQSIPDAFNRWKGRGITRSRNPMGGRLQNAMRYKYYDDTMRVQIGALSRSASGFLVAVQAGRRGTRGVFQFEGNQPITPTMRRAFWAAGVPLAKSTHALEQPQRPLVGNVYRKWQPQIPGIIEQRVADIVAGRTGRRR</sequence>
<keyword evidence="2" id="KW-1185">Reference proteome</keyword>
<reference evidence="1" key="1">
    <citation type="submission" date="2023-09" db="EMBL/GenBank/DDBJ databases">
        <authorList>
            <consortium name="CW5 consortium"/>
            <person name="Lu C.-W."/>
        </authorList>
    </citation>
    <scope>NUCLEOTIDE SEQUENCE</scope>
    <source>
        <strain evidence="1">KPS</strain>
    </source>
</reference>